<feature type="compositionally biased region" description="Polar residues" evidence="1">
    <location>
        <begin position="70"/>
        <end position="80"/>
    </location>
</feature>
<comment type="caution">
    <text evidence="2">The sequence shown here is derived from an EMBL/GenBank/DDBJ whole genome shotgun (WGS) entry which is preliminary data.</text>
</comment>
<name>A0ABQ9UKE0_SAGOE</name>
<gene>
    <name evidence="2" type="ORF">P7K49_026032</name>
</gene>
<keyword evidence="3" id="KW-1185">Reference proteome</keyword>
<evidence type="ECO:0000256" key="1">
    <source>
        <dbReference type="SAM" id="MobiDB-lite"/>
    </source>
</evidence>
<evidence type="ECO:0000313" key="3">
    <source>
        <dbReference type="Proteomes" id="UP001266305"/>
    </source>
</evidence>
<dbReference type="Proteomes" id="UP001266305">
    <property type="component" value="Unassembled WGS sequence"/>
</dbReference>
<dbReference type="EMBL" id="JASSZA010000012">
    <property type="protein sequence ID" value="KAK2096998.1"/>
    <property type="molecule type" value="Genomic_DNA"/>
</dbReference>
<evidence type="ECO:0000313" key="2">
    <source>
        <dbReference type="EMBL" id="KAK2096998.1"/>
    </source>
</evidence>
<organism evidence="2 3">
    <name type="scientific">Saguinus oedipus</name>
    <name type="common">Cotton-top tamarin</name>
    <name type="synonym">Oedipomidas oedipus</name>
    <dbReference type="NCBI Taxonomy" id="9490"/>
    <lineage>
        <taxon>Eukaryota</taxon>
        <taxon>Metazoa</taxon>
        <taxon>Chordata</taxon>
        <taxon>Craniata</taxon>
        <taxon>Vertebrata</taxon>
        <taxon>Euteleostomi</taxon>
        <taxon>Mammalia</taxon>
        <taxon>Eutheria</taxon>
        <taxon>Euarchontoglires</taxon>
        <taxon>Primates</taxon>
        <taxon>Haplorrhini</taxon>
        <taxon>Platyrrhini</taxon>
        <taxon>Cebidae</taxon>
        <taxon>Callitrichinae</taxon>
        <taxon>Saguinus</taxon>
    </lineage>
</organism>
<protein>
    <submittedName>
        <fullName evidence="2">Uncharacterized protein</fullName>
    </submittedName>
</protein>
<accession>A0ABQ9UKE0</accession>
<feature type="region of interest" description="Disordered" evidence="1">
    <location>
        <begin position="1"/>
        <end position="32"/>
    </location>
</feature>
<proteinExistence type="predicted"/>
<feature type="region of interest" description="Disordered" evidence="1">
    <location>
        <begin position="50"/>
        <end position="80"/>
    </location>
</feature>
<sequence>MQFQQERFPGTSFPSGLELRVDASQAGKEDRKPPYTCVLARVHTGRTLLKRSQQSVAPGCEPRGPARQAPLQQAPSSEPNVRSCFNLGARANYGFCSGTRMPQAWWQSR</sequence>
<reference evidence="2 3" key="1">
    <citation type="submission" date="2023-05" db="EMBL/GenBank/DDBJ databases">
        <title>B98-5 Cell Line De Novo Hybrid Assembly: An Optical Mapping Approach.</title>
        <authorList>
            <person name="Kananen K."/>
            <person name="Auerbach J.A."/>
            <person name="Kautto E."/>
            <person name="Blachly J.S."/>
        </authorList>
    </citation>
    <scope>NUCLEOTIDE SEQUENCE [LARGE SCALE GENOMIC DNA]</scope>
    <source>
        <strain evidence="2">B95-8</strain>
        <tissue evidence="2">Cell line</tissue>
    </source>
</reference>